<reference evidence="5 7" key="2">
    <citation type="submission" date="2019-03" db="EMBL/GenBank/DDBJ databases">
        <title>Genomic Encyclopedia of Type Strains, Phase IV (KMG-IV): sequencing the most valuable type-strain genomes for metagenomic binning, comparative biology and taxonomic classification.</title>
        <authorList>
            <person name="Goeker M."/>
        </authorList>
    </citation>
    <scope>NUCLEOTIDE SEQUENCE [LARGE SCALE GENOMIC DNA]</scope>
    <source>
        <strain evidence="5 7">DSM 101483</strain>
    </source>
</reference>
<feature type="coiled-coil region" evidence="1">
    <location>
        <begin position="29"/>
        <end position="56"/>
    </location>
</feature>
<evidence type="ECO:0000313" key="4">
    <source>
        <dbReference type="EMBL" id="AMK10403.1"/>
    </source>
</evidence>
<keyword evidence="1" id="KW-0175">Coiled coil</keyword>
<evidence type="ECO:0000313" key="5">
    <source>
        <dbReference type="EMBL" id="TDT89206.1"/>
    </source>
</evidence>
<proteinExistence type="predicted"/>
<protein>
    <submittedName>
        <fullName evidence="5">Uncharacterized protein</fullName>
    </submittedName>
</protein>
<dbReference type="AlphaFoldDB" id="A0A126QK52"/>
<accession>A0A126QK52</accession>
<feature type="compositionally biased region" description="Acidic residues" evidence="2">
    <location>
        <begin position="94"/>
        <end position="107"/>
    </location>
</feature>
<dbReference type="EMBL" id="CP014206">
    <property type="protein sequence ID" value="AMK10403.1"/>
    <property type="molecule type" value="Genomic_DNA"/>
</dbReference>
<feature type="region of interest" description="Disordered" evidence="2">
    <location>
        <begin position="82"/>
        <end position="110"/>
    </location>
</feature>
<evidence type="ECO:0000313" key="7">
    <source>
        <dbReference type="Proteomes" id="UP000295506"/>
    </source>
</evidence>
<reference evidence="4 6" key="1">
    <citation type="journal article" date="2016" name="Front. Microbiol.">
        <title>Genome Sequence of the Piezophilic, Mesophilic Sulfate-Reducing Bacterium Desulfovibrio indicus J2T.</title>
        <authorList>
            <person name="Cao J."/>
            <person name="Maignien L."/>
            <person name="Shao Z."/>
            <person name="Alain K."/>
            <person name="Jebbar M."/>
        </authorList>
    </citation>
    <scope>NUCLEOTIDE SEQUENCE [LARGE SCALE GENOMIC DNA]</scope>
    <source>
        <strain evidence="4 6">J2</strain>
    </source>
</reference>
<organism evidence="5 7">
    <name type="scientific">Pseudodesulfovibrio indicus</name>
    <dbReference type="NCBI Taxonomy" id="1716143"/>
    <lineage>
        <taxon>Bacteria</taxon>
        <taxon>Pseudomonadati</taxon>
        <taxon>Thermodesulfobacteriota</taxon>
        <taxon>Desulfovibrionia</taxon>
        <taxon>Desulfovibrionales</taxon>
        <taxon>Desulfovibrionaceae</taxon>
    </lineage>
</organism>
<name>A0A126QK52_9BACT</name>
<dbReference type="Proteomes" id="UP000295506">
    <property type="component" value="Unassembled WGS sequence"/>
</dbReference>
<evidence type="ECO:0000313" key="6">
    <source>
        <dbReference type="Proteomes" id="UP000055611"/>
    </source>
</evidence>
<dbReference type="EMBL" id="SOBK01000004">
    <property type="protein sequence ID" value="TDT89206.1"/>
    <property type="molecule type" value="Genomic_DNA"/>
</dbReference>
<dbReference type="KEGG" id="dej:AWY79_04370"/>
<keyword evidence="3" id="KW-0732">Signal</keyword>
<dbReference type="Proteomes" id="UP000055611">
    <property type="component" value="Chromosome"/>
</dbReference>
<gene>
    <name evidence="4" type="ORF">AWY79_04370</name>
    <name evidence="5" type="ORF">EDC59_104199</name>
</gene>
<sequence length="154" mass="16871">MRKMVSLTAALAVLLLALCGCNPPAPEENRTNAARIDALEAEVQALRRDEAARDKRFADELARVRESLESIRALLEIDRARTGVGDAPGKSDTDEPGPGEPPSDEELDAKAKTFVGENLDRLLDLTRKLLDRMESELDDKLKETGEPPAEGHEI</sequence>
<evidence type="ECO:0000256" key="3">
    <source>
        <dbReference type="SAM" id="SignalP"/>
    </source>
</evidence>
<keyword evidence="6" id="KW-1185">Reference proteome</keyword>
<evidence type="ECO:0000256" key="1">
    <source>
        <dbReference type="SAM" id="Coils"/>
    </source>
</evidence>
<feature type="signal peptide" evidence="3">
    <location>
        <begin position="1"/>
        <end position="25"/>
    </location>
</feature>
<dbReference type="PROSITE" id="PS51257">
    <property type="entry name" value="PROKAR_LIPOPROTEIN"/>
    <property type="match status" value="1"/>
</dbReference>
<evidence type="ECO:0000256" key="2">
    <source>
        <dbReference type="SAM" id="MobiDB-lite"/>
    </source>
</evidence>
<feature type="chain" id="PRO_5043971640" evidence="3">
    <location>
        <begin position="26"/>
        <end position="154"/>
    </location>
</feature>
<dbReference type="RefSeq" id="WP_066800807.1">
    <property type="nucleotide sequence ID" value="NZ_CP014206.1"/>
</dbReference>